<organism evidence="4 5">
    <name type="scientific">Ramalina farinacea</name>
    <dbReference type="NCBI Taxonomy" id="258253"/>
    <lineage>
        <taxon>Eukaryota</taxon>
        <taxon>Fungi</taxon>
        <taxon>Dikarya</taxon>
        <taxon>Ascomycota</taxon>
        <taxon>Pezizomycotina</taxon>
        <taxon>Lecanoromycetes</taxon>
        <taxon>OSLEUM clade</taxon>
        <taxon>Lecanoromycetidae</taxon>
        <taxon>Lecanorales</taxon>
        <taxon>Lecanorineae</taxon>
        <taxon>Ramalinaceae</taxon>
        <taxon>Ramalina</taxon>
    </lineage>
</organism>
<dbReference type="GO" id="GO:0005525">
    <property type="term" value="F:GTP binding"/>
    <property type="evidence" value="ECO:0007669"/>
    <property type="project" value="UniProtKB-KW"/>
</dbReference>
<reference evidence="4" key="1">
    <citation type="journal article" date="2023" name="Genome Biol. Evol.">
        <title>First Whole Genome Sequence and Flow Cytometry Genome Size Data for the Lichen-Forming Fungus Ramalina farinacea (Ascomycota).</title>
        <authorList>
            <person name="Llewellyn T."/>
            <person name="Mian S."/>
            <person name="Hill R."/>
            <person name="Leitch I.J."/>
            <person name="Gaya E."/>
        </authorList>
    </citation>
    <scope>NUCLEOTIDE SEQUENCE</scope>
    <source>
        <strain evidence="4">LIQ254RAFAR</strain>
    </source>
</reference>
<dbReference type="Proteomes" id="UP001161017">
    <property type="component" value="Unassembled WGS sequence"/>
</dbReference>
<evidence type="ECO:0000256" key="1">
    <source>
        <dbReference type="RuleBase" id="RU004560"/>
    </source>
</evidence>
<comment type="caution">
    <text evidence="4">The sequence shown here is derived from an EMBL/GenBank/DDBJ whole genome shotgun (WGS) entry which is preliminary data.</text>
</comment>
<protein>
    <recommendedName>
        <fullName evidence="3">Septin-type G domain-containing protein</fullName>
    </recommendedName>
</protein>
<feature type="region of interest" description="Disordered" evidence="2">
    <location>
        <begin position="393"/>
        <end position="425"/>
    </location>
</feature>
<dbReference type="Gene3D" id="3.40.50.300">
    <property type="entry name" value="P-loop containing nucleotide triphosphate hydrolases"/>
    <property type="match status" value="1"/>
</dbReference>
<dbReference type="InterPro" id="IPR027417">
    <property type="entry name" value="P-loop_NTPase"/>
</dbReference>
<feature type="region of interest" description="Disordered" evidence="2">
    <location>
        <begin position="225"/>
        <end position="334"/>
    </location>
</feature>
<feature type="domain" description="Septin-type G" evidence="3">
    <location>
        <begin position="3"/>
        <end position="389"/>
    </location>
</feature>
<dbReference type="PANTHER" id="PTHR18884">
    <property type="entry name" value="SEPTIN"/>
    <property type="match status" value="1"/>
</dbReference>
<evidence type="ECO:0000256" key="2">
    <source>
        <dbReference type="SAM" id="MobiDB-lite"/>
    </source>
</evidence>
<dbReference type="PROSITE" id="PS51719">
    <property type="entry name" value="G_SEPTIN"/>
    <property type="match status" value="1"/>
</dbReference>
<proteinExistence type="inferred from homology"/>
<keyword evidence="1" id="KW-0547">Nucleotide-binding</keyword>
<accession>A0AA43QJM2</accession>
<evidence type="ECO:0000313" key="5">
    <source>
        <dbReference type="Proteomes" id="UP001161017"/>
    </source>
</evidence>
<feature type="compositionally biased region" description="Low complexity" evidence="2">
    <location>
        <begin position="274"/>
        <end position="294"/>
    </location>
</feature>
<dbReference type="EMBL" id="JAPUFD010000004">
    <property type="protein sequence ID" value="MDI1486864.1"/>
    <property type="molecule type" value="Genomic_DNA"/>
</dbReference>
<evidence type="ECO:0000259" key="3">
    <source>
        <dbReference type="PROSITE" id="PS51719"/>
    </source>
</evidence>
<dbReference type="AlphaFoldDB" id="A0AA43QJM2"/>
<dbReference type="SUPFAM" id="SSF52540">
    <property type="entry name" value="P-loop containing nucleoside triphosphate hydrolases"/>
    <property type="match status" value="1"/>
</dbReference>
<comment type="similarity">
    <text evidence="1">Belongs to the TRAFAC class TrmE-Era-EngA-EngB-Septin-like GTPase superfamily. Septin GTPase family.</text>
</comment>
<evidence type="ECO:0000313" key="4">
    <source>
        <dbReference type="EMBL" id="MDI1486864.1"/>
    </source>
</evidence>
<sequence>MLLTNIFSILVIGSRNSGKTSFLNFLQSTLTLPMGRRRHSTRDEFEDPRTASEGAFPNFASHFVETEVMGERIGVTLWDSDGLEKNIVDLQLKEIVNFIESKFEDTYTEESKVARAPGFRDTHIHCVFMLLDPVRLDANIAAEQKANMVHGAKAKANSFVKTRPEPIPGGLDRDLDLNVLRALKGKTEVVPIISKADTITAAHMKHLKRAVWESLKQHGFDTLEALDKEGDDGDDSDTSTEQGGRRHDLDERDEDATAAANGNNKHSNDPDKFSMTSHLDSPSSDSSSFTSADFDLAKPGKASKRRSSSPEMPLRPVQHLLPFSTISPDPYEPGATGRTFPWGFATPLNAGHCDFLKLKEMVFTEWRGDLREASRELWYEEWRTSRLNRKSKRNAVSLGGNDGQAKVWTPPKQQNGMQPNLPWVQ</sequence>
<feature type="compositionally biased region" description="Acidic residues" evidence="2">
    <location>
        <begin position="229"/>
        <end position="238"/>
    </location>
</feature>
<gene>
    <name evidence="4" type="ORF">OHK93_006126</name>
</gene>
<keyword evidence="5" id="KW-1185">Reference proteome</keyword>
<keyword evidence="1" id="KW-0342">GTP-binding</keyword>
<dbReference type="InterPro" id="IPR030379">
    <property type="entry name" value="G_SEPTIN_dom"/>
</dbReference>
<name>A0AA43QJM2_9LECA</name>
<dbReference type="Pfam" id="PF00735">
    <property type="entry name" value="Septin"/>
    <property type="match status" value="3"/>
</dbReference>